<feature type="transmembrane region" description="Helical" evidence="7">
    <location>
        <begin position="199"/>
        <end position="218"/>
    </location>
</feature>
<evidence type="ECO:0000256" key="5">
    <source>
        <dbReference type="ARBA" id="ARBA00022989"/>
    </source>
</evidence>
<evidence type="ECO:0000256" key="1">
    <source>
        <dbReference type="ARBA" id="ARBA00004651"/>
    </source>
</evidence>
<dbReference type="OrthoDB" id="65129at2"/>
<name>A0A3P3TYF6_9BACL</name>
<reference evidence="9 10" key="1">
    <citation type="submission" date="2018-11" db="EMBL/GenBank/DDBJ databases">
        <title>Genome sequencing of Paenibacillus sp. KCOM 3021 (= ChDC PVNT-B20).</title>
        <authorList>
            <person name="Kook J.-K."/>
            <person name="Park S.-N."/>
            <person name="Lim Y.K."/>
        </authorList>
    </citation>
    <scope>NUCLEOTIDE SEQUENCE [LARGE SCALE GENOMIC DNA]</scope>
    <source>
        <strain evidence="9 10">KCOM 3021</strain>
    </source>
</reference>
<protein>
    <submittedName>
        <fullName evidence="9">Acyltransferase</fullName>
    </submittedName>
</protein>
<accession>A0A3P3TYF6</accession>
<gene>
    <name evidence="9" type="ORF">EHV15_09605</name>
</gene>
<feature type="transmembrane region" description="Helical" evidence="7">
    <location>
        <begin position="90"/>
        <end position="110"/>
    </location>
</feature>
<sequence length="405" mass="47133">MNKVVKERLPQLDIFRAIAIFAVIQVHASSFAAAEQALNSPIYYFYSWMNIFFKFGTPTFIFLSSFVLFYNYYDRPLNKELIGGFYKKRLLNIILPYILVSCCYFLVVAIQRHDLINNSKMYELQKLIKGLLTGTSYTHLYFVFISIQFYILFPLLLWLFKSFRNNKVLIGLILPAGLAIQWGFVFLNKYQLHLPNKGSYAPTYMAYYFMGAVVAICFDRIKGWLQTDWRDMAKTQRILTAAVWLGWLAVAFSHIQLWHTYRLGLSRPNTFWFELAWNVQAMFSAMVLMRAAFFIHRKGSAFWIKALTRLGELSFAIYLFHPAVLLVYRVFRTNKNLPGDSPLYLPYIIGGSLCALFISWVFVQFCFRRLPFAWVFLGNVPASLRKKKLPKQPDGGQTPSVNANM</sequence>
<feature type="transmembrane region" description="Helical" evidence="7">
    <location>
        <begin position="275"/>
        <end position="293"/>
    </location>
</feature>
<evidence type="ECO:0000256" key="7">
    <source>
        <dbReference type="SAM" id="Phobius"/>
    </source>
</evidence>
<keyword evidence="6 7" id="KW-0472">Membrane</keyword>
<keyword evidence="3" id="KW-1003">Cell membrane</keyword>
<keyword evidence="9" id="KW-0012">Acyltransferase</keyword>
<dbReference type="RefSeq" id="WP_128630998.1">
    <property type="nucleotide sequence ID" value="NZ_RRCN01000001.1"/>
</dbReference>
<proteinExistence type="inferred from homology"/>
<comment type="caution">
    <text evidence="9">The sequence shown here is derived from an EMBL/GenBank/DDBJ whole genome shotgun (WGS) entry which is preliminary data.</text>
</comment>
<feature type="transmembrane region" description="Helical" evidence="7">
    <location>
        <begin position="12"/>
        <end position="33"/>
    </location>
</feature>
<keyword evidence="4 7" id="KW-0812">Transmembrane</keyword>
<keyword evidence="9" id="KW-0808">Transferase</keyword>
<evidence type="ECO:0000256" key="4">
    <source>
        <dbReference type="ARBA" id="ARBA00022692"/>
    </source>
</evidence>
<dbReference type="InterPro" id="IPR002656">
    <property type="entry name" value="Acyl_transf_3_dom"/>
</dbReference>
<dbReference type="AlphaFoldDB" id="A0A3P3TYF6"/>
<dbReference type="GO" id="GO:0009246">
    <property type="term" value="P:enterobacterial common antigen biosynthetic process"/>
    <property type="evidence" value="ECO:0007669"/>
    <property type="project" value="TreeGrafter"/>
</dbReference>
<feature type="transmembrane region" description="Helical" evidence="7">
    <location>
        <begin position="343"/>
        <end position="363"/>
    </location>
</feature>
<evidence type="ECO:0000313" key="9">
    <source>
        <dbReference type="EMBL" id="RRJ63147.1"/>
    </source>
</evidence>
<dbReference type="Proteomes" id="UP000267017">
    <property type="component" value="Unassembled WGS sequence"/>
</dbReference>
<feature type="transmembrane region" description="Helical" evidence="7">
    <location>
        <begin position="313"/>
        <end position="331"/>
    </location>
</feature>
<keyword evidence="10" id="KW-1185">Reference proteome</keyword>
<dbReference type="GO" id="GO:0005886">
    <property type="term" value="C:plasma membrane"/>
    <property type="evidence" value="ECO:0007669"/>
    <property type="project" value="UniProtKB-SubCell"/>
</dbReference>
<dbReference type="PANTHER" id="PTHR40074:SF2">
    <property type="entry name" value="O-ACETYLTRANSFERASE WECH"/>
    <property type="match status" value="1"/>
</dbReference>
<keyword evidence="5 7" id="KW-1133">Transmembrane helix</keyword>
<feature type="transmembrane region" description="Helical" evidence="7">
    <location>
        <begin position="45"/>
        <end position="70"/>
    </location>
</feature>
<organism evidence="9 10">
    <name type="scientific">Paenibacillus oralis</name>
    <dbReference type="NCBI Taxonomy" id="2490856"/>
    <lineage>
        <taxon>Bacteria</taxon>
        <taxon>Bacillati</taxon>
        <taxon>Bacillota</taxon>
        <taxon>Bacilli</taxon>
        <taxon>Bacillales</taxon>
        <taxon>Paenibacillaceae</taxon>
        <taxon>Paenibacillus</taxon>
    </lineage>
</organism>
<evidence type="ECO:0000256" key="6">
    <source>
        <dbReference type="ARBA" id="ARBA00023136"/>
    </source>
</evidence>
<dbReference type="GO" id="GO:0016413">
    <property type="term" value="F:O-acetyltransferase activity"/>
    <property type="evidence" value="ECO:0007669"/>
    <property type="project" value="TreeGrafter"/>
</dbReference>
<dbReference type="PANTHER" id="PTHR40074">
    <property type="entry name" value="O-ACETYLTRANSFERASE WECH"/>
    <property type="match status" value="1"/>
</dbReference>
<feature type="transmembrane region" description="Helical" evidence="7">
    <location>
        <begin position="140"/>
        <end position="160"/>
    </location>
</feature>
<dbReference type="Pfam" id="PF01757">
    <property type="entry name" value="Acyl_transf_3"/>
    <property type="match status" value="1"/>
</dbReference>
<dbReference type="EMBL" id="RRCN01000001">
    <property type="protein sequence ID" value="RRJ63147.1"/>
    <property type="molecule type" value="Genomic_DNA"/>
</dbReference>
<evidence type="ECO:0000256" key="2">
    <source>
        <dbReference type="ARBA" id="ARBA00007400"/>
    </source>
</evidence>
<feature type="domain" description="Acyltransferase 3" evidence="8">
    <location>
        <begin position="11"/>
        <end position="362"/>
    </location>
</feature>
<evidence type="ECO:0000256" key="3">
    <source>
        <dbReference type="ARBA" id="ARBA00022475"/>
    </source>
</evidence>
<evidence type="ECO:0000313" key="10">
    <source>
        <dbReference type="Proteomes" id="UP000267017"/>
    </source>
</evidence>
<comment type="subcellular location">
    <subcellularLocation>
        <location evidence="1">Cell membrane</location>
        <topology evidence="1">Multi-pass membrane protein</topology>
    </subcellularLocation>
</comment>
<evidence type="ECO:0000259" key="8">
    <source>
        <dbReference type="Pfam" id="PF01757"/>
    </source>
</evidence>
<comment type="similarity">
    <text evidence="2">Belongs to the acyltransferase 3 family.</text>
</comment>
<feature type="transmembrane region" description="Helical" evidence="7">
    <location>
        <begin position="238"/>
        <end position="255"/>
    </location>
</feature>
<feature type="transmembrane region" description="Helical" evidence="7">
    <location>
        <begin position="167"/>
        <end position="187"/>
    </location>
</feature>